<sequence length="71" mass="7864">MKEHIPADAKQRGNEALAKGDYLGASYLYIMAMHMDPLDATLFSNRSLCWLSLGDGKSALSDAQQCKMMRP</sequence>
<dbReference type="AlphaFoldDB" id="K3ZE37"/>
<dbReference type="HOGENOM" id="CLU_2744837_0_0_1"/>
<dbReference type="OrthoDB" id="412869at2759"/>
<dbReference type="STRING" id="4555.K3ZE37"/>
<dbReference type="PANTHER" id="PTHR46224">
    <property type="entry name" value="ANKYRIN REPEAT FAMILY PROTEIN"/>
    <property type="match status" value="1"/>
</dbReference>
<dbReference type="PANTHER" id="PTHR46224:SF57">
    <property type="entry name" value="ANKYRIN-LIKE PROTEIN"/>
    <property type="match status" value="1"/>
</dbReference>
<dbReference type="InterPro" id="IPR051616">
    <property type="entry name" value="Cul2-RING_E3_ligase_SR"/>
</dbReference>
<gene>
    <name evidence="1" type="ORF">SETIT_3G378700v2</name>
</gene>
<name>K3ZE37_SETIT</name>
<dbReference type="SUPFAM" id="SSF48452">
    <property type="entry name" value="TPR-like"/>
    <property type="match status" value="1"/>
</dbReference>
<dbReference type="EMBL" id="CM003530">
    <property type="protein sequence ID" value="RCV19374.1"/>
    <property type="molecule type" value="Genomic_DNA"/>
</dbReference>
<dbReference type="eggNOG" id="KOG0548">
    <property type="taxonomic scope" value="Eukaryota"/>
</dbReference>
<dbReference type="EnsemblPlants" id="KQL17080">
    <property type="protein sequence ID" value="KQL17080"/>
    <property type="gene ID" value="SETIT_024829mg"/>
</dbReference>
<accession>K3ZE37</accession>
<dbReference type="Gramene" id="KQL17080">
    <property type="protein sequence ID" value="KQL17080"/>
    <property type="gene ID" value="SETIT_024829mg"/>
</dbReference>
<reference evidence="1 3" key="1">
    <citation type="journal article" date="2012" name="Nat. Biotechnol.">
        <title>Reference genome sequence of the model plant Setaria.</title>
        <authorList>
            <person name="Bennetzen J.L."/>
            <person name="Schmutz J."/>
            <person name="Wang H."/>
            <person name="Percifield R."/>
            <person name="Hawkins J."/>
            <person name="Pontaroli A.C."/>
            <person name="Estep M."/>
            <person name="Feng L."/>
            <person name="Vaughn J.N."/>
            <person name="Grimwood J."/>
            <person name="Jenkins J."/>
            <person name="Barry K."/>
            <person name="Lindquist E."/>
            <person name="Hellsten U."/>
            <person name="Deshpande S."/>
            <person name="Wang X."/>
            <person name="Wu X."/>
            <person name="Mitros T."/>
            <person name="Triplett J."/>
            <person name="Yang X."/>
            <person name="Ye C.Y."/>
            <person name="Mauro-Herrera M."/>
            <person name="Wang L."/>
            <person name="Li P."/>
            <person name="Sharma M."/>
            <person name="Sharma R."/>
            <person name="Ronald P.C."/>
            <person name="Panaud O."/>
            <person name="Kellogg E.A."/>
            <person name="Brutnell T.P."/>
            <person name="Doust A.N."/>
            <person name="Tuskan G.A."/>
            <person name="Rokhsar D."/>
            <person name="Devos K.M."/>
        </authorList>
    </citation>
    <scope>NUCLEOTIDE SEQUENCE [LARGE SCALE GENOMIC DNA]</scope>
    <source>
        <strain evidence="3">cv. Yugu1</strain>
        <strain evidence="1">Yugu1</strain>
    </source>
</reference>
<dbReference type="InterPro" id="IPR011990">
    <property type="entry name" value="TPR-like_helical_dom_sf"/>
</dbReference>
<proteinExistence type="predicted"/>
<evidence type="ECO:0000313" key="1">
    <source>
        <dbReference type="EMBL" id="RCV19374.1"/>
    </source>
</evidence>
<organism evidence="2 3">
    <name type="scientific">Setaria italica</name>
    <name type="common">Foxtail millet</name>
    <name type="synonym">Panicum italicum</name>
    <dbReference type="NCBI Taxonomy" id="4555"/>
    <lineage>
        <taxon>Eukaryota</taxon>
        <taxon>Viridiplantae</taxon>
        <taxon>Streptophyta</taxon>
        <taxon>Embryophyta</taxon>
        <taxon>Tracheophyta</taxon>
        <taxon>Spermatophyta</taxon>
        <taxon>Magnoliopsida</taxon>
        <taxon>Liliopsida</taxon>
        <taxon>Poales</taxon>
        <taxon>Poaceae</taxon>
        <taxon>PACMAD clade</taxon>
        <taxon>Panicoideae</taxon>
        <taxon>Panicodae</taxon>
        <taxon>Paniceae</taxon>
        <taxon>Cenchrinae</taxon>
        <taxon>Setaria</taxon>
    </lineage>
</organism>
<protein>
    <submittedName>
        <fullName evidence="1 2">Uncharacterized protein</fullName>
    </submittedName>
</protein>
<evidence type="ECO:0000313" key="2">
    <source>
        <dbReference type="EnsemblPlants" id="KQL17080"/>
    </source>
</evidence>
<evidence type="ECO:0000313" key="3">
    <source>
        <dbReference type="Proteomes" id="UP000004995"/>
    </source>
</evidence>
<dbReference type="Gene3D" id="1.25.40.10">
    <property type="entry name" value="Tetratricopeptide repeat domain"/>
    <property type="match status" value="1"/>
</dbReference>
<dbReference type="EMBL" id="AGNK02002106">
    <property type="status" value="NOT_ANNOTATED_CDS"/>
    <property type="molecule type" value="Genomic_DNA"/>
</dbReference>
<dbReference type="Proteomes" id="UP000004995">
    <property type="component" value="Unassembled WGS sequence"/>
</dbReference>
<reference evidence="2" key="3">
    <citation type="submission" date="2018-08" db="UniProtKB">
        <authorList>
            <consortium name="EnsemblPlants"/>
        </authorList>
    </citation>
    <scope>IDENTIFICATION</scope>
    <source>
        <strain evidence="2">Yugu1</strain>
    </source>
</reference>
<reference evidence="1" key="2">
    <citation type="submission" date="2015-07" db="EMBL/GenBank/DDBJ databases">
        <authorList>
            <person name="Noorani M."/>
        </authorList>
    </citation>
    <scope>NUCLEOTIDE SEQUENCE</scope>
    <source>
        <strain evidence="1">Yugu1</strain>
    </source>
</reference>
<keyword evidence="3" id="KW-1185">Reference proteome</keyword>